<dbReference type="Pfam" id="PF25019">
    <property type="entry name" value="LRR_R13L1-DRL21"/>
    <property type="match status" value="1"/>
</dbReference>
<dbReference type="InterPro" id="IPR032675">
    <property type="entry name" value="LRR_dom_sf"/>
</dbReference>
<sequence>MALEFVSGFGGFALSPLLQEVFDRMQAVAADTINLVYNSDIETQLKDLETALDAAQRTLGNVDGWDLIASKSHSDWLANIRRACYDAEDYIDDLRIEINKIGEASLLLSFFRRVIASHKMHNLQSNLHSLVTESDSYRIPRSSQRKQHHLDIYAKQVVVPVLDVGSFMRTKEKNDIARFVLQPRRGKGKCSSKIMMTVLISGMFGIGKSTLAQASEQDSVLEYSLDKAVPLLLPGLRSWYKGRRILIVLDDLCNFVRPQEDWEEFESVLCEGSAEFGVIITTRNPKVATTVASHSSVPTLSHYLQPMSDEDCASLILHKANSEAIKKQLLKRSHCGKTTLETNMLEIARKFCKGSPLVADIIGHRLSSKHEVAKWSLRMSESLWSMPEFREQIFPAFRLNYSDLSAFLRNSLPYFSLFSENYNFNKDELVQLWMAEGFIRPQVAGVPRTEYSALEELGNYAFDEVLSQSVLQIHCPFNQEPQIYRMHEFIRCYAQYIGSDMYVRIDQQLANIALQIRKVRHISFVCPSTPPALWKDIEKCEGLRTILSLHDFTEIGRLSYTLFLKLQWLRVLVLTRTDIDMLPESLGKLKHLGFLDVSETKIKELPESTICLLGLQVLKLNLCSELLQLPKGISTLTQLLHLEVDMKRLSPMPPHIGRLSNLRSLRAFKVGRNDGYCVTELRNMNYLEGSICLTNLENVKDEAESREAKLNEKPFLKRVELEWRRNLTNQSLAERILAGFEPHENLEELQVNGYGGAQFPSWLTSPECKLTTIHILRCEQCSTLPALGKLQHLKTLHIEEMHLLKYIDRHLMGSGTGARFVSLESLKFQYMTGLVKWEGLQANQMPRLRDLFITDCPNLTSLPQLKLLTCLEHLEISNCPALEALPGKGLPSSLKTLIIIQCDFLKQRCLPNRGADWEKIKTVSNIFIDFKRISSPGS</sequence>
<keyword evidence="10" id="KW-1185">Reference proteome</keyword>
<comment type="caution">
    <text evidence="9">The sequence shown here is derived from an EMBL/GenBank/DDBJ whole genome shotgun (WGS) entry which is preliminary data.</text>
</comment>
<feature type="domain" description="Disease resistance N-terminal" evidence="5">
    <location>
        <begin position="15"/>
        <end position="100"/>
    </location>
</feature>
<keyword evidence="1" id="KW-0677">Repeat</keyword>
<feature type="domain" description="Disease resistance protein winged helix" evidence="6">
    <location>
        <begin position="417"/>
        <end position="490"/>
    </location>
</feature>
<dbReference type="Proteomes" id="UP001153076">
    <property type="component" value="Unassembled WGS sequence"/>
</dbReference>
<keyword evidence="3" id="KW-0611">Plant defense</keyword>
<dbReference type="InterPro" id="IPR056789">
    <property type="entry name" value="LRR_R13L1-DRL21"/>
</dbReference>
<organism evidence="9 10">
    <name type="scientific">Carnegiea gigantea</name>
    <dbReference type="NCBI Taxonomy" id="171969"/>
    <lineage>
        <taxon>Eukaryota</taxon>
        <taxon>Viridiplantae</taxon>
        <taxon>Streptophyta</taxon>
        <taxon>Embryophyta</taxon>
        <taxon>Tracheophyta</taxon>
        <taxon>Spermatophyta</taxon>
        <taxon>Magnoliopsida</taxon>
        <taxon>eudicotyledons</taxon>
        <taxon>Gunneridae</taxon>
        <taxon>Pentapetalae</taxon>
        <taxon>Caryophyllales</taxon>
        <taxon>Cactineae</taxon>
        <taxon>Cactaceae</taxon>
        <taxon>Cactoideae</taxon>
        <taxon>Echinocereeae</taxon>
        <taxon>Carnegiea</taxon>
    </lineage>
</organism>
<evidence type="ECO:0000313" key="9">
    <source>
        <dbReference type="EMBL" id="KAJ8444390.1"/>
    </source>
</evidence>
<dbReference type="SUPFAM" id="SSF52058">
    <property type="entry name" value="L domain-like"/>
    <property type="match status" value="1"/>
</dbReference>
<dbReference type="InterPro" id="IPR041118">
    <property type="entry name" value="Rx_N"/>
</dbReference>
<gene>
    <name evidence="9" type="ORF">Cgig2_026594</name>
</gene>
<dbReference type="PRINTS" id="PR00364">
    <property type="entry name" value="DISEASERSIST"/>
</dbReference>
<dbReference type="Pfam" id="PF23559">
    <property type="entry name" value="WHD_DRP"/>
    <property type="match status" value="1"/>
</dbReference>
<dbReference type="Gene3D" id="1.20.5.4130">
    <property type="match status" value="1"/>
</dbReference>
<dbReference type="Pfam" id="PF18052">
    <property type="entry name" value="Rx_N"/>
    <property type="match status" value="1"/>
</dbReference>
<name>A0A9Q1QLG2_9CARY</name>
<dbReference type="Pfam" id="PF23598">
    <property type="entry name" value="LRR_14"/>
    <property type="match status" value="1"/>
</dbReference>
<dbReference type="InterPro" id="IPR055414">
    <property type="entry name" value="LRR_R13L4/SHOC2-like"/>
</dbReference>
<proteinExistence type="predicted"/>
<dbReference type="InterPro" id="IPR058922">
    <property type="entry name" value="WHD_DRP"/>
</dbReference>
<feature type="domain" description="NB-ARC" evidence="4">
    <location>
        <begin position="236"/>
        <end position="320"/>
    </location>
</feature>
<dbReference type="Pfam" id="PF00931">
    <property type="entry name" value="NB-ARC"/>
    <property type="match status" value="1"/>
</dbReference>
<accession>A0A9Q1QLG2</accession>
<keyword evidence="2" id="KW-0547">Nucleotide-binding</keyword>
<evidence type="ECO:0000313" key="10">
    <source>
        <dbReference type="Proteomes" id="UP001153076"/>
    </source>
</evidence>
<protein>
    <submittedName>
        <fullName evidence="9">Uncharacterized protein</fullName>
    </submittedName>
</protein>
<evidence type="ECO:0000259" key="8">
    <source>
        <dbReference type="Pfam" id="PF25019"/>
    </source>
</evidence>
<dbReference type="InterPro" id="IPR044974">
    <property type="entry name" value="Disease_R_plants"/>
</dbReference>
<dbReference type="Gene3D" id="3.80.10.10">
    <property type="entry name" value="Ribonuclease Inhibitor"/>
    <property type="match status" value="1"/>
</dbReference>
<dbReference type="InterPro" id="IPR002182">
    <property type="entry name" value="NB-ARC"/>
</dbReference>
<evidence type="ECO:0000256" key="2">
    <source>
        <dbReference type="ARBA" id="ARBA00022741"/>
    </source>
</evidence>
<dbReference type="PANTHER" id="PTHR23155">
    <property type="entry name" value="DISEASE RESISTANCE PROTEIN RP"/>
    <property type="match status" value="1"/>
</dbReference>
<dbReference type="GO" id="GO:0043531">
    <property type="term" value="F:ADP binding"/>
    <property type="evidence" value="ECO:0007669"/>
    <property type="project" value="InterPro"/>
</dbReference>
<evidence type="ECO:0000259" key="6">
    <source>
        <dbReference type="Pfam" id="PF23559"/>
    </source>
</evidence>
<dbReference type="AlphaFoldDB" id="A0A9Q1QLG2"/>
<dbReference type="GO" id="GO:0098542">
    <property type="term" value="P:defense response to other organism"/>
    <property type="evidence" value="ECO:0007669"/>
    <property type="project" value="TreeGrafter"/>
</dbReference>
<evidence type="ECO:0000256" key="3">
    <source>
        <dbReference type="ARBA" id="ARBA00022821"/>
    </source>
</evidence>
<feature type="domain" description="Disease resistance R13L4/SHOC-2-like LRR" evidence="7">
    <location>
        <begin position="528"/>
        <end position="621"/>
    </location>
</feature>
<dbReference type="EMBL" id="JAKOGI010000099">
    <property type="protein sequence ID" value="KAJ8444390.1"/>
    <property type="molecule type" value="Genomic_DNA"/>
</dbReference>
<evidence type="ECO:0000259" key="4">
    <source>
        <dbReference type="Pfam" id="PF00931"/>
    </source>
</evidence>
<reference evidence="9" key="1">
    <citation type="submission" date="2022-04" db="EMBL/GenBank/DDBJ databases">
        <title>Carnegiea gigantea Genome sequencing and assembly v2.</title>
        <authorList>
            <person name="Copetti D."/>
            <person name="Sanderson M.J."/>
            <person name="Burquez A."/>
            <person name="Wojciechowski M.F."/>
        </authorList>
    </citation>
    <scope>NUCLEOTIDE SEQUENCE</scope>
    <source>
        <strain evidence="9">SGP5-SGP5p</strain>
        <tissue evidence="9">Aerial part</tissue>
    </source>
</reference>
<evidence type="ECO:0000259" key="5">
    <source>
        <dbReference type="Pfam" id="PF18052"/>
    </source>
</evidence>
<dbReference type="PANTHER" id="PTHR23155:SF1205">
    <property type="entry name" value="DISEASE RESISTANCE PROTEIN RPM1"/>
    <property type="match status" value="1"/>
</dbReference>
<evidence type="ECO:0000259" key="7">
    <source>
        <dbReference type="Pfam" id="PF23598"/>
    </source>
</evidence>
<dbReference type="SUPFAM" id="SSF52540">
    <property type="entry name" value="P-loop containing nucleoside triphosphate hydrolases"/>
    <property type="match status" value="1"/>
</dbReference>
<dbReference type="InterPro" id="IPR036388">
    <property type="entry name" value="WH-like_DNA-bd_sf"/>
</dbReference>
<dbReference type="Gene3D" id="3.40.50.300">
    <property type="entry name" value="P-loop containing nucleotide triphosphate hydrolases"/>
    <property type="match status" value="1"/>
</dbReference>
<dbReference type="Gene3D" id="1.10.10.10">
    <property type="entry name" value="Winged helix-like DNA-binding domain superfamily/Winged helix DNA-binding domain"/>
    <property type="match status" value="1"/>
</dbReference>
<feature type="domain" description="R13L1/DRL21-like LRR repeat region" evidence="8">
    <location>
        <begin position="679"/>
        <end position="801"/>
    </location>
</feature>
<dbReference type="InterPro" id="IPR027417">
    <property type="entry name" value="P-loop_NTPase"/>
</dbReference>
<evidence type="ECO:0000256" key="1">
    <source>
        <dbReference type="ARBA" id="ARBA00022737"/>
    </source>
</evidence>
<dbReference type="OrthoDB" id="2973320at2759"/>